<dbReference type="Proteomes" id="UP000246901">
    <property type="component" value="Segment"/>
</dbReference>
<dbReference type="KEGG" id="vg:54991539"/>
<protein>
    <submittedName>
        <fullName evidence="1">Uncharacterized protein</fullName>
    </submittedName>
</protein>
<organism evidence="1 2">
    <name type="scientific">Xanthomonas phage Carpasina</name>
    <dbReference type="NCBI Taxonomy" id="2163636"/>
    <lineage>
        <taxon>Viruses</taxon>
        <taxon>Duplodnaviria</taxon>
        <taxon>Heunggongvirae</taxon>
        <taxon>Uroviricota</taxon>
        <taxon>Caudoviricetes</taxon>
        <taxon>Lindbergviridae</taxon>
        <taxon>Carpasinavirus</taxon>
        <taxon>Carpasinavirus carpasina</taxon>
    </lineage>
</organism>
<proteinExistence type="predicted"/>
<sequence>MNADDIWLFKEAVKYFEFNADTHTSGCAERQAKIAKMKDAIKRFDSRQQDCAQCEMKIVGHLYRVVGSEDEMSRDWSTPGVIFSPAPAVEEGLCTLPDMRSGGIQSMNIYSKVSK</sequence>
<dbReference type="EMBL" id="MH059633">
    <property type="protein sequence ID" value="AWD92451.1"/>
    <property type="molecule type" value="Genomic_DNA"/>
</dbReference>
<evidence type="ECO:0000313" key="1">
    <source>
        <dbReference type="EMBL" id="AWD92451.1"/>
    </source>
</evidence>
<accession>A0A2S1GST8</accession>
<keyword evidence="2" id="KW-1185">Reference proteome</keyword>
<reference evidence="1 2" key="1">
    <citation type="submission" date="2018-03" db="EMBL/GenBank/DDBJ databases">
        <title>Phage therapy in agriculture - a green tech approach to combat plant pathogenic bacteria.</title>
        <authorList>
            <person name="Carstens A.B."/>
            <person name="Djurhuus A.M."/>
            <person name="Hansen L.H."/>
        </authorList>
    </citation>
    <scope>NUCLEOTIDE SEQUENCE [LARGE SCALE GENOMIC DNA]</scope>
</reference>
<evidence type="ECO:0000313" key="2">
    <source>
        <dbReference type="Proteomes" id="UP000246901"/>
    </source>
</evidence>
<name>A0A2S1GST8_9CAUD</name>
<dbReference type="GeneID" id="54991539"/>
<dbReference type="RefSeq" id="YP_009801032.1">
    <property type="nucleotide sequence ID" value="NC_047962.1"/>
</dbReference>